<gene>
    <name evidence="2" type="ORF">G6Z78_0012482</name>
</gene>
<keyword evidence="3" id="KW-1185">Reference proteome</keyword>
<protein>
    <submittedName>
        <fullName evidence="2">MOS1T transposase</fullName>
    </submittedName>
</protein>
<name>A0A836EMM6_9HYME</name>
<feature type="non-terminal residue" evidence="2">
    <location>
        <position position="389"/>
    </location>
</feature>
<evidence type="ECO:0000313" key="3">
    <source>
        <dbReference type="Proteomes" id="UP000668214"/>
    </source>
</evidence>
<reference evidence="2" key="1">
    <citation type="submission" date="2020-02" db="EMBL/GenBank/DDBJ databases">
        <title>Relaxed selection underlies rapid genomic changes in the transitions from sociality to social parasitism in ants.</title>
        <authorList>
            <person name="Bi X."/>
        </authorList>
    </citation>
    <scope>NUCLEOTIDE SEQUENCE</scope>
    <source>
        <strain evidence="2">BGI-DK2014c</strain>
        <tissue evidence="2">Whole body</tissue>
    </source>
</reference>
<dbReference type="Proteomes" id="UP000668214">
    <property type="component" value="Unassembled WGS sequence"/>
</dbReference>
<evidence type="ECO:0000313" key="2">
    <source>
        <dbReference type="EMBL" id="KAG5307590.1"/>
    </source>
</evidence>
<comment type="caution">
    <text evidence="2">The sequence shown here is derived from an EMBL/GenBank/DDBJ whole genome shotgun (WGS) entry which is preliminary data.</text>
</comment>
<proteinExistence type="predicted"/>
<feature type="non-terminal residue" evidence="2">
    <location>
        <position position="1"/>
    </location>
</feature>
<evidence type="ECO:0000256" key="1">
    <source>
        <dbReference type="SAM" id="MobiDB-lite"/>
    </source>
</evidence>
<organism evidence="2 3">
    <name type="scientific">Pseudoatta argentina</name>
    <dbReference type="NCBI Taxonomy" id="621737"/>
    <lineage>
        <taxon>Eukaryota</taxon>
        <taxon>Metazoa</taxon>
        <taxon>Ecdysozoa</taxon>
        <taxon>Arthropoda</taxon>
        <taxon>Hexapoda</taxon>
        <taxon>Insecta</taxon>
        <taxon>Pterygota</taxon>
        <taxon>Neoptera</taxon>
        <taxon>Endopterygota</taxon>
        <taxon>Hymenoptera</taxon>
        <taxon>Apocrita</taxon>
        <taxon>Aculeata</taxon>
        <taxon>Formicoidea</taxon>
        <taxon>Formicidae</taxon>
        <taxon>Myrmicinae</taxon>
        <taxon>Pseudoatta</taxon>
    </lineage>
</organism>
<sequence length="389" mass="44589">MLKIHYKPSSKALTERYRFMSRKQNQGKSVTQFLAETAMGELKSKIEYNIIKVEHIFPVTHGRDLLHKIKVDWSKIAAQCKIVLKDDATPKFMIKSRPIPYAIQKKHGEFNNFTQYPIATPEQIFHSVSGSSIFTKLDIQKKGLAIIFALKKFYIPVWSSFHSIITDHKSLLNIFKILQVDESTVSKRLKGLGMIQMQGHWVPYELKPRDVERRFGTCELLLQRQKRKGFLIPDRSELKEPFASSGPDTLTRPAPSRMTASQKSARVIQHAAKYIAALTMEPYVLSRMSSPNRSESILSAAQDGQNNSVCRCRMTMHTNQQCVKLYLKKVGPKHDPSKSGLCGLYEYTENKEWNPPSPTLVKTQPYFNIIPFHIIVPFTVTRLKHPPEC</sequence>
<dbReference type="EMBL" id="JAANIA010002908">
    <property type="protein sequence ID" value="KAG5307590.1"/>
    <property type="molecule type" value="Genomic_DNA"/>
</dbReference>
<feature type="region of interest" description="Disordered" evidence="1">
    <location>
        <begin position="240"/>
        <end position="262"/>
    </location>
</feature>
<accession>A0A836EMM6</accession>
<dbReference type="AlphaFoldDB" id="A0A836EMM6"/>